<feature type="chain" id="PRO_5016949506" evidence="1">
    <location>
        <begin position="21"/>
        <end position="136"/>
    </location>
</feature>
<feature type="signal peptide" evidence="1">
    <location>
        <begin position="1"/>
        <end position="20"/>
    </location>
</feature>
<proteinExistence type="predicted"/>
<dbReference type="Proteomes" id="UP000249363">
    <property type="component" value="Unassembled WGS sequence"/>
</dbReference>
<dbReference type="STRING" id="1196081.A0A364LAB6"/>
<keyword evidence="3" id="KW-1185">Reference proteome</keyword>
<evidence type="ECO:0000313" key="3">
    <source>
        <dbReference type="Proteomes" id="UP000249363"/>
    </source>
</evidence>
<dbReference type="GeneID" id="63797945"/>
<accession>A0A364LAB6</accession>
<dbReference type="RefSeq" id="XP_040737233.1">
    <property type="nucleotide sequence ID" value="XM_040881569.1"/>
</dbReference>
<dbReference type="OrthoDB" id="4224061at2759"/>
<organism evidence="2 3">
    <name type="scientific">Talaromyces amestolkiae</name>
    <dbReference type="NCBI Taxonomy" id="1196081"/>
    <lineage>
        <taxon>Eukaryota</taxon>
        <taxon>Fungi</taxon>
        <taxon>Dikarya</taxon>
        <taxon>Ascomycota</taxon>
        <taxon>Pezizomycotina</taxon>
        <taxon>Eurotiomycetes</taxon>
        <taxon>Eurotiomycetidae</taxon>
        <taxon>Eurotiales</taxon>
        <taxon>Trichocomaceae</taxon>
        <taxon>Talaromyces</taxon>
        <taxon>Talaromyces sect. Talaromyces</taxon>
    </lineage>
</organism>
<sequence length="136" mass="14095">MQLKSLLLLATTNLISSATAAKIATQSDADALAATVTDGLEVSSSYTGDLIIPAVTTVVGNITYSGPDLINFSAPVLSVVVGTFNFTGAFRSLSVPNVTQITEALIVETSNTSFDCSPFQKLQRDGIVGGQFTCTV</sequence>
<dbReference type="EMBL" id="MIKG01000020">
    <property type="protein sequence ID" value="RAO72719.1"/>
    <property type="molecule type" value="Genomic_DNA"/>
</dbReference>
<protein>
    <submittedName>
        <fullName evidence="2">Uncharacterized protein</fullName>
    </submittedName>
</protein>
<comment type="caution">
    <text evidence="2">The sequence shown here is derived from an EMBL/GenBank/DDBJ whole genome shotgun (WGS) entry which is preliminary data.</text>
</comment>
<reference evidence="2 3" key="1">
    <citation type="journal article" date="2017" name="Biotechnol. Biofuels">
        <title>Differential beta-glucosidase expression as a function of carbon source availability in Talaromyces amestolkiae: a genomic and proteomic approach.</title>
        <authorList>
            <person name="de Eugenio L.I."/>
            <person name="Mendez-Liter J.A."/>
            <person name="Nieto-Dominguez M."/>
            <person name="Alonso L."/>
            <person name="Gil-Munoz J."/>
            <person name="Barriuso J."/>
            <person name="Prieto A."/>
            <person name="Martinez M.J."/>
        </authorList>
    </citation>
    <scope>NUCLEOTIDE SEQUENCE [LARGE SCALE GENOMIC DNA]</scope>
    <source>
        <strain evidence="2 3">CIB</strain>
    </source>
</reference>
<dbReference type="AlphaFoldDB" id="A0A364LAB6"/>
<keyword evidence="1" id="KW-0732">Signal</keyword>
<name>A0A364LAB6_TALAM</name>
<gene>
    <name evidence="2" type="ORF">BHQ10_008731</name>
</gene>
<evidence type="ECO:0000313" key="2">
    <source>
        <dbReference type="EMBL" id="RAO72719.1"/>
    </source>
</evidence>
<evidence type="ECO:0000256" key="1">
    <source>
        <dbReference type="SAM" id="SignalP"/>
    </source>
</evidence>